<feature type="compositionally biased region" description="Basic and acidic residues" evidence="1">
    <location>
        <begin position="8"/>
        <end position="21"/>
    </location>
</feature>
<accession>A0A4C1WWA1</accession>
<comment type="caution">
    <text evidence="2">The sequence shown here is derived from an EMBL/GenBank/DDBJ whole genome shotgun (WGS) entry which is preliminary data.</text>
</comment>
<dbReference type="Proteomes" id="UP000299102">
    <property type="component" value="Unassembled WGS sequence"/>
</dbReference>
<proteinExistence type="predicted"/>
<evidence type="ECO:0000313" key="2">
    <source>
        <dbReference type="EMBL" id="GBP54397.1"/>
    </source>
</evidence>
<dbReference type="OrthoDB" id="5915976at2759"/>
<keyword evidence="3" id="KW-1185">Reference proteome</keyword>
<evidence type="ECO:0000256" key="1">
    <source>
        <dbReference type="SAM" id="MobiDB-lite"/>
    </source>
</evidence>
<dbReference type="EMBL" id="BGZK01000646">
    <property type="protein sequence ID" value="GBP54397.1"/>
    <property type="molecule type" value="Genomic_DNA"/>
</dbReference>
<dbReference type="STRING" id="151549.A0A4C1WWA1"/>
<protein>
    <submittedName>
        <fullName evidence="2">Anillin</fullName>
    </submittedName>
</protein>
<gene>
    <name evidence="2" type="primary">scra</name>
    <name evidence="2" type="ORF">EVAR_29473_1</name>
</gene>
<feature type="compositionally biased region" description="Polar residues" evidence="1">
    <location>
        <begin position="37"/>
        <end position="74"/>
    </location>
</feature>
<feature type="region of interest" description="Disordered" evidence="1">
    <location>
        <begin position="1"/>
        <end position="113"/>
    </location>
</feature>
<feature type="compositionally biased region" description="Basic and acidic residues" evidence="1">
    <location>
        <begin position="86"/>
        <end position="113"/>
    </location>
</feature>
<dbReference type="AlphaFoldDB" id="A0A4C1WWA1"/>
<reference evidence="2 3" key="1">
    <citation type="journal article" date="2019" name="Commun. Biol.">
        <title>The bagworm genome reveals a unique fibroin gene that provides high tensile strength.</title>
        <authorList>
            <person name="Kono N."/>
            <person name="Nakamura H."/>
            <person name="Ohtoshi R."/>
            <person name="Tomita M."/>
            <person name="Numata K."/>
            <person name="Arakawa K."/>
        </authorList>
    </citation>
    <scope>NUCLEOTIDE SEQUENCE [LARGE SCALE GENOMIC DNA]</scope>
</reference>
<evidence type="ECO:0000313" key="3">
    <source>
        <dbReference type="Proteomes" id="UP000299102"/>
    </source>
</evidence>
<sequence>MDPFTQRMLERARARQEKIDQKLASTGQTVPKRKPLTENSLGIVNTETSLTKSPTRTLKNVSNSISPLKSPSRTDSQKFKAVNIDSPKKSRDVVVTKREFKSPRSSGSRRDSDVSVEINIMHRNDIQIEVQVEEREAPMTVIYDTHSNSASNVVIQEIEDTLETKMLEDKQSNTENVEPKSALSQNIKSRLDRLGVLYSDKPNLSSPIHRTENDFNSLSPSVACEIQPKQPKVELKGTKKKFGRLAALADQINNWEDDLTQHNHVCIYNSH</sequence>
<organism evidence="2 3">
    <name type="scientific">Eumeta variegata</name>
    <name type="common">Bagworm moth</name>
    <name type="synonym">Eumeta japonica</name>
    <dbReference type="NCBI Taxonomy" id="151549"/>
    <lineage>
        <taxon>Eukaryota</taxon>
        <taxon>Metazoa</taxon>
        <taxon>Ecdysozoa</taxon>
        <taxon>Arthropoda</taxon>
        <taxon>Hexapoda</taxon>
        <taxon>Insecta</taxon>
        <taxon>Pterygota</taxon>
        <taxon>Neoptera</taxon>
        <taxon>Endopterygota</taxon>
        <taxon>Lepidoptera</taxon>
        <taxon>Glossata</taxon>
        <taxon>Ditrysia</taxon>
        <taxon>Tineoidea</taxon>
        <taxon>Psychidae</taxon>
        <taxon>Oiketicinae</taxon>
        <taxon>Eumeta</taxon>
    </lineage>
</organism>
<name>A0A4C1WWA1_EUMVA</name>